<dbReference type="Gene3D" id="2.60.40.10">
    <property type="entry name" value="Immunoglobulins"/>
    <property type="match status" value="1"/>
</dbReference>
<dbReference type="InterPro" id="IPR000601">
    <property type="entry name" value="PKD_dom"/>
</dbReference>
<feature type="domain" description="LTD" evidence="5">
    <location>
        <begin position="15"/>
        <end position="137"/>
    </location>
</feature>
<accession>A0A0G1Q890</accession>
<keyword evidence="3" id="KW-0732">Signal</keyword>
<dbReference type="Proteomes" id="UP000034696">
    <property type="component" value="Unassembled WGS sequence"/>
</dbReference>
<dbReference type="EMBL" id="LCKT01000008">
    <property type="protein sequence ID" value="KKU04810.1"/>
    <property type="molecule type" value="Genomic_DNA"/>
</dbReference>
<feature type="region of interest" description="Disordered" evidence="1">
    <location>
        <begin position="159"/>
        <end position="199"/>
    </location>
</feature>
<dbReference type="AlphaFoldDB" id="A0A0G1Q890"/>
<keyword evidence="2" id="KW-1133">Transmembrane helix</keyword>
<proteinExistence type="predicted"/>
<dbReference type="SUPFAM" id="SSF49299">
    <property type="entry name" value="PKD domain"/>
    <property type="match status" value="1"/>
</dbReference>
<comment type="caution">
    <text evidence="6">The sequence shown here is derived from an EMBL/GenBank/DDBJ whole genome shotgun (WGS) entry which is preliminary data.</text>
</comment>
<feature type="compositionally biased region" description="Low complexity" evidence="1">
    <location>
        <begin position="163"/>
        <end position="196"/>
    </location>
</feature>
<feature type="signal peptide" evidence="3">
    <location>
        <begin position="1"/>
        <end position="25"/>
    </location>
</feature>
<keyword evidence="2" id="KW-0472">Membrane</keyword>
<dbReference type="InterPro" id="IPR001322">
    <property type="entry name" value="Lamin_tail_dom"/>
</dbReference>
<feature type="region of interest" description="Disordered" evidence="1">
    <location>
        <begin position="383"/>
        <end position="404"/>
    </location>
</feature>
<evidence type="ECO:0000259" key="4">
    <source>
        <dbReference type="PROSITE" id="PS50093"/>
    </source>
</evidence>
<dbReference type="SUPFAM" id="SSF74853">
    <property type="entry name" value="Lamin A/C globular tail domain"/>
    <property type="match status" value="2"/>
</dbReference>
<organism evidence="6 7">
    <name type="scientific">Candidatus Giovannonibacteria bacterium GW2011_GWA2_45_21</name>
    <dbReference type="NCBI Taxonomy" id="1618649"/>
    <lineage>
        <taxon>Bacteria</taxon>
        <taxon>Candidatus Giovannoniibacteriota</taxon>
    </lineage>
</organism>
<protein>
    <submittedName>
        <fullName evidence="6">S-layer-like protein array protein</fullName>
    </submittedName>
</protein>
<dbReference type="CDD" id="cd00146">
    <property type="entry name" value="PKD"/>
    <property type="match status" value="1"/>
</dbReference>
<dbReference type="Pfam" id="PF18911">
    <property type="entry name" value="PKD_4"/>
    <property type="match status" value="1"/>
</dbReference>
<dbReference type="PROSITE" id="PS50093">
    <property type="entry name" value="PKD"/>
    <property type="match status" value="1"/>
</dbReference>
<evidence type="ECO:0000313" key="7">
    <source>
        <dbReference type="Proteomes" id="UP000034696"/>
    </source>
</evidence>
<gene>
    <name evidence="6" type="ORF">UX06_C0008G0003</name>
</gene>
<evidence type="ECO:0000256" key="1">
    <source>
        <dbReference type="SAM" id="MobiDB-lite"/>
    </source>
</evidence>
<feature type="transmembrane region" description="Helical" evidence="2">
    <location>
        <begin position="432"/>
        <end position="452"/>
    </location>
</feature>
<evidence type="ECO:0000256" key="2">
    <source>
        <dbReference type="SAM" id="Phobius"/>
    </source>
</evidence>
<dbReference type="InterPro" id="IPR036415">
    <property type="entry name" value="Lamin_tail_dom_sf"/>
</dbReference>
<dbReference type="PROSITE" id="PS51841">
    <property type="entry name" value="LTD"/>
    <property type="match status" value="1"/>
</dbReference>
<evidence type="ECO:0000259" key="5">
    <source>
        <dbReference type="PROSITE" id="PS51841"/>
    </source>
</evidence>
<dbReference type="Pfam" id="PF00932">
    <property type="entry name" value="LTD"/>
    <property type="match status" value="1"/>
</dbReference>
<dbReference type="InterPro" id="IPR013783">
    <property type="entry name" value="Ig-like_fold"/>
</dbReference>
<sequence>MKKNEIKKILAAVIISAAMPLSVSATVEINEIMYDLSGGDDGREWVEVWNNSAEAINLAEWKFFEANTNHGLVFSRGNETIVSGGFAIIADNPDKFLIDHPNFSGNLFDSSFSLSNTGERLALKNSDAIIDEVTYSSEWGAVGDGDSLQKISGQWKVGAPTPGAANVASSSSSGSSSSNNQSQSSNSNQNSSSSASVEERPEMKVEIIANRTAIVGADVLLSGKALGADGKSLENARFIWNFGDGETKEGQNVLHRFRFPGEYIVTLDIAYGKWSASARLTVSAIKSPLVISQVKEGANGLVELTNEGNAELDLFGWYLKSGNVYFLIPKNTVIIGGKKIIFSNEVTKIETNDVLLLYPNGALAVSYEKPIPPVSAIIPVKEPSNAPRSASFPESDSGKSEVRPVKDEVKEEVATVYEATKIAETTPKASGLGIWLLALGGLIVVSLGAFILSKQKPASLADESAQADEYQIIE</sequence>
<keyword evidence="2" id="KW-0812">Transmembrane</keyword>
<reference evidence="6 7" key="1">
    <citation type="journal article" date="2015" name="Nature">
        <title>rRNA introns, odd ribosomes, and small enigmatic genomes across a large radiation of phyla.</title>
        <authorList>
            <person name="Brown C.T."/>
            <person name="Hug L.A."/>
            <person name="Thomas B.C."/>
            <person name="Sharon I."/>
            <person name="Castelle C.J."/>
            <person name="Singh A."/>
            <person name="Wilkins M.J."/>
            <person name="Williams K.H."/>
            <person name="Banfield J.F."/>
        </authorList>
    </citation>
    <scope>NUCLEOTIDE SEQUENCE [LARGE SCALE GENOMIC DNA]</scope>
</reference>
<feature type="domain" description="PKD" evidence="4">
    <location>
        <begin position="238"/>
        <end position="270"/>
    </location>
</feature>
<dbReference type="InterPro" id="IPR035986">
    <property type="entry name" value="PKD_dom_sf"/>
</dbReference>
<name>A0A0G1Q890_9BACT</name>
<feature type="chain" id="PRO_5002539196" evidence="3">
    <location>
        <begin position="26"/>
        <end position="474"/>
    </location>
</feature>
<evidence type="ECO:0000256" key="3">
    <source>
        <dbReference type="SAM" id="SignalP"/>
    </source>
</evidence>
<evidence type="ECO:0000313" key="6">
    <source>
        <dbReference type="EMBL" id="KKU04810.1"/>
    </source>
</evidence>